<dbReference type="Proteomes" id="UP000242519">
    <property type="component" value="Unassembled WGS sequence"/>
</dbReference>
<feature type="compositionally biased region" description="Basic and acidic residues" evidence="1">
    <location>
        <begin position="379"/>
        <end position="402"/>
    </location>
</feature>
<evidence type="ECO:0000313" key="3">
    <source>
        <dbReference type="Proteomes" id="UP000242519"/>
    </source>
</evidence>
<protein>
    <submittedName>
        <fullName evidence="2">Uncharacterized protein</fullName>
    </submittedName>
</protein>
<feature type="region of interest" description="Disordered" evidence="1">
    <location>
        <begin position="428"/>
        <end position="479"/>
    </location>
</feature>
<evidence type="ECO:0000256" key="1">
    <source>
        <dbReference type="SAM" id="MobiDB-lite"/>
    </source>
</evidence>
<proteinExistence type="predicted"/>
<accession>A0A218YXG2</accession>
<dbReference type="OrthoDB" id="5427699at2759"/>
<organism evidence="2 3">
    <name type="scientific">Diplocarpon coronariae</name>
    <dbReference type="NCBI Taxonomy" id="2795749"/>
    <lineage>
        <taxon>Eukaryota</taxon>
        <taxon>Fungi</taxon>
        <taxon>Dikarya</taxon>
        <taxon>Ascomycota</taxon>
        <taxon>Pezizomycotina</taxon>
        <taxon>Leotiomycetes</taxon>
        <taxon>Helotiales</taxon>
        <taxon>Drepanopezizaceae</taxon>
        <taxon>Diplocarpon</taxon>
    </lineage>
</organism>
<comment type="caution">
    <text evidence="2">The sequence shown here is derived from an EMBL/GenBank/DDBJ whole genome shotgun (WGS) entry which is preliminary data.</text>
</comment>
<feature type="region of interest" description="Disordered" evidence="1">
    <location>
        <begin position="130"/>
        <end position="207"/>
    </location>
</feature>
<feature type="compositionally biased region" description="Polar residues" evidence="1">
    <location>
        <begin position="161"/>
        <end position="180"/>
    </location>
</feature>
<reference evidence="2 3" key="1">
    <citation type="submission" date="2017-04" db="EMBL/GenBank/DDBJ databases">
        <title>Draft genome sequence of Marssonina coronaria NL1: causal agent of apple blotch.</title>
        <authorList>
            <person name="Cheng Q."/>
        </authorList>
    </citation>
    <scope>NUCLEOTIDE SEQUENCE [LARGE SCALE GENOMIC DNA]</scope>
    <source>
        <strain evidence="2 3">NL1</strain>
    </source>
</reference>
<name>A0A218YXG2_9HELO</name>
<feature type="region of interest" description="Disordered" evidence="1">
    <location>
        <begin position="338"/>
        <end position="413"/>
    </location>
</feature>
<gene>
    <name evidence="2" type="ORF">B2J93_355</name>
</gene>
<dbReference type="AlphaFoldDB" id="A0A218YXG2"/>
<dbReference type="EMBL" id="MZNU01000319">
    <property type="protein sequence ID" value="OWP00499.1"/>
    <property type="molecule type" value="Genomic_DNA"/>
</dbReference>
<feature type="compositionally biased region" description="Basic and acidic residues" evidence="1">
    <location>
        <begin position="451"/>
        <end position="462"/>
    </location>
</feature>
<keyword evidence="3" id="KW-1185">Reference proteome</keyword>
<evidence type="ECO:0000313" key="2">
    <source>
        <dbReference type="EMBL" id="OWP00499.1"/>
    </source>
</evidence>
<feature type="region of interest" description="Disordered" evidence="1">
    <location>
        <begin position="225"/>
        <end position="253"/>
    </location>
</feature>
<sequence length="479" mass="51630">MSDSFLPSGAIDPPSSCFTTGLSHSPGRVPRSVPDYISAPSSSVGTPPFMHSPAQRPMSPPKTPSASVHDSTAALVDDWRAYAQKLRSQFEGERAHMAADRARADEVMAEERHLWDLERDVFKARIADLEARQGRQEGNPDTAVPRPASHRHRAAPVPASPGSNARSTGSTGSASHSVPQESGRDADGSPFYAPAPRNPCRTFDPSDTAELRVGSITAPCESAIRVTSKELTPADFGAPAPAPPRDRERTGPGLAESIDISHIQPELEGVALRASAVSPTLAAKVLSPYRSPPRLAPDRPAPARDVTNRNRSPPSRKEKHQKTLEVVHQAENRRLTMHAGHTPSHSISRFPFLGDAESGSATPTQEHHREMDAAPDPESPARHQAEAGERVHHEDDPADRELSGPLGLTNDATKDDAFLTRLVEKLEEVQQSAGASPRNELERSPSPPATREGRGEEKDEGPQLRLKPSCNFGKPLGMM</sequence>
<feature type="region of interest" description="Disordered" evidence="1">
    <location>
        <begin position="288"/>
        <end position="324"/>
    </location>
</feature>
<feature type="region of interest" description="Disordered" evidence="1">
    <location>
        <begin position="1"/>
        <end position="71"/>
    </location>
</feature>
<dbReference type="InParanoid" id="A0A218YXG2"/>